<dbReference type="InterPro" id="IPR050266">
    <property type="entry name" value="AB_hydrolase_sf"/>
</dbReference>
<evidence type="ECO:0000313" key="2">
    <source>
        <dbReference type="EMBL" id="CAE28067.1"/>
    </source>
</evidence>
<accession>Q6N6I9</accession>
<dbReference type="ESTHER" id="rhopa-q6n6i9">
    <property type="family name" value="6_AlphaBeta_hydrolase"/>
</dbReference>
<dbReference type="AlphaFoldDB" id="Q6N6I9"/>
<dbReference type="InterPro" id="IPR029058">
    <property type="entry name" value="AB_hydrolase_fold"/>
</dbReference>
<dbReference type="EMBL" id="BX572601">
    <property type="protein sequence ID" value="CAE28067.1"/>
    <property type="molecule type" value="Genomic_DNA"/>
</dbReference>
<dbReference type="GO" id="GO:0016787">
    <property type="term" value="F:hydrolase activity"/>
    <property type="evidence" value="ECO:0007669"/>
    <property type="project" value="UniProtKB-KW"/>
</dbReference>
<dbReference type="STRING" id="258594.RPA2626"/>
<dbReference type="GO" id="GO:0016020">
    <property type="term" value="C:membrane"/>
    <property type="evidence" value="ECO:0007669"/>
    <property type="project" value="TreeGrafter"/>
</dbReference>
<keyword evidence="2" id="KW-0378">Hydrolase</keyword>
<gene>
    <name evidence="2" type="ordered locus">RPA2626</name>
</gene>
<organism evidence="2">
    <name type="scientific">Rhodopseudomonas palustris (strain ATCC BAA-98 / CGA009)</name>
    <dbReference type="NCBI Taxonomy" id="258594"/>
    <lineage>
        <taxon>Bacteria</taxon>
        <taxon>Pseudomonadati</taxon>
        <taxon>Pseudomonadota</taxon>
        <taxon>Alphaproteobacteria</taxon>
        <taxon>Hyphomicrobiales</taxon>
        <taxon>Nitrobacteraceae</taxon>
        <taxon>Rhodopseudomonas</taxon>
    </lineage>
</organism>
<feature type="domain" description="AB hydrolase-1" evidence="1">
    <location>
        <begin position="68"/>
        <end position="328"/>
    </location>
</feature>
<name>Q6N6I9_RHOPA</name>
<dbReference type="PhylomeDB" id="Q6N6I9"/>
<dbReference type="PANTHER" id="PTHR43798:SF33">
    <property type="entry name" value="HYDROLASE, PUTATIVE (AFU_ORTHOLOGUE AFUA_2G14860)-RELATED"/>
    <property type="match status" value="1"/>
</dbReference>
<dbReference type="InterPro" id="IPR000073">
    <property type="entry name" value="AB_hydrolase_1"/>
</dbReference>
<evidence type="ECO:0000259" key="1">
    <source>
        <dbReference type="Pfam" id="PF00561"/>
    </source>
</evidence>
<dbReference type="Pfam" id="PF00561">
    <property type="entry name" value="Abhydrolase_1"/>
    <property type="match status" value="1"/>
</dbReference>
<sequence>MSQKALIAAITSGLFTMLAVVLWPIASAKAEAEIVNDDFKIKSSAPGIELFVRNKRPAGTDVSRGDRTVLYVHGATLASELVFDLPVGGASWADDLARAGWDVWLVDVRGYGRSTWPEALRAPAESNPPVATTAEAVADFTSAADFIRAKRKIDSLQVIGWSWGGVISGAYAAANPDKVSSLVLVAPLWAFDKPVTAGPPKKAWQEWTLADSRARIQKGVPAEQAKLILPDSTVALWEKAMRDSQPEAAGRTPELFRSPTGVAADVSWQAQQPYDAAAIKARTLIIRGEWDDLTPRSLQLALFGQLKNAKIRELIEIPAASHFIIVEKARDRLFDEVRNFLSRH</sequence>
<dbReference type="eggNOG" id="COG2267">
    <property type="taxonomic scope" value="Bacteria"/>
</dbReference>
<reference evidence="2" key="1">
    <citation type="journal article" date="2004" name="Nat. Biotechnol.">
        <title>Complete genome sequence of the metabolically versatile photosynthetic bacterium Rhodopseudomonas palustris.</title>
        <authorList>
            <person name="Larimer F.W."/>
            <person name="Chain P."/>
            <person name="Hauser L."/>
            <person name="Lamerdin J."/>
            <person name="Malfatti S."/>
            <person name="Do L."/>
            <person name="Land M.L."/>
            <person name="Pelletier D.A."/>
            <person name="Beatty J.T."/>
            <person name="Lang A.S."/>
            <person name="Tabita F.R."/>
            <person name="Gibson J.L."/>
            <person name="Hanson T.E."/>
            <person name="Bobst C."/>
            <person name="Torres J.L."/>
            <person name="Peres C."/>
            <person name="Harrison F.H."/>
            <person name="Gibson J."/>
            <person name="Harwood C.S."/>
        </authorList>
    </citation>
    <scope>NUCLEOTIDE SEQUENCE [LARGE SCALE GENOMIC DNA]</scope>
    <source>
        <strain evidence="2">CGA009</strain>
    </source>
</reference>
<protein>
    <submittedName>
        <fullName evidence="2">Possible hydrolase</fullName>
    </submittedName>
</protein>
<dbReference type="Gene3D" id="3.40.50.1820">
    <property type="entry name" value="alpha/beta hydrolase"/>
    <property type="match status" value="1"/>
</dbReference>
<dbReference type="HOGENOM" id="CLU_067539_0_0_5"/>
<dbReference type="SUPFAM" id="SSF53474">
    <property type="entry name" value="alpha/beta-Hydrolases"/>
    <property type="match status" value="1"/>
</dbReference>
<proteinExistence type="predicted"/>
<dbReference type="PANTHER" id="PTHR43798">
    <property type="entry name" value="MONOACYLGLYCEROL LIPASE"/>
    <property type="match status" value="1"/>
</dbReference>